<sequence length="340" mass="40428">MNYLEKLLSIVVPCYNSQDYIDRCVESLLPGNDRVEILLIDDGSTDRTAEIIDKYERTYPKQVKAVHQENGGHGQAINTGMYLAKGKYVKVVDSDDWLDLNSYQKVLNFLESLEESNEEIDMLICNYIYDKVELGHKKVIKYRWLPKNKSFTWNKVHLLYGEYFLMHAVIYRTSLVTKEAKLKLPKHKFYVDNLYVFEPLPYIKKMYYLDVDLYHYFIGREDQSVNEKVMLKRIDQQLYVNKRMIKFYAENIDVNSDVGKYMKRYLEIITTISSILLIRGNKKEYLDLKDDLWNYLKEYDDVYRILRRRLFGIGVNLPGKFGRKLATDVYKVAQRLYGFN</sequence>
<gene>
    <name evidence="2" type="ORF">LSGJ_00245</name>
</gene>
<name>F7QSR7_9LACO</name>
<evidence type="ECO:0000259" key="1">
    <source>
        <dbReference type="Pfam" id="PF00535"/>
    </source>
</evidence>
<feature type="domain" description="Glycosyltransferase 2-like" evidence="1">
    <location>
        <begin position="9"/>
        <end position="115"/>
    </location>
</feature>
<dbReference type="PANTHER" id="PTHR22916">
    <property type="entry name" value="GLYCOSYLTRANSFERASE"/>
    <property type="match status" value="1"/>
</dbReference>
<accession>F7QSR7</accession>
<dbReference type="Pfam" id="PF00535">
    <property type="entry name" value="Glycos_transf_2"/>
    <property type="match status" value="1"/>
</dbReference>
<dbReference type="AlphaFoldDB" id="F7QSR7"/>
<dbReference type="GO" id="GO:0016758">
    <property type="term" value="F:hexosyltransferase activity"/>
    <property type="evidence" value="ECO:0007669"/>
    <property type="project" value="UniProtKB-ARBA"/>
</dbReference>
<dbReference type="InterPro" id="IPR001173">
    <property type="entry name" value="Glyco_trans_2-like"/>
</dbReference>
<evidence type="ECO:0000313" key="3">
    <source>
        <dbReference type="Proteomes" id="UP000003074"/>
    </source>
</evidence>
<dbReference type="PANTHER" id="PTHR22916:SF3">
    <property type="entry name" value="UDP-GLCNAC:BETAGAL BETA-1,3-N-ACETYLGLUCOSAMINYLTRANSFERASE-LIKE PROTEIN 1"/>
    <property type="match status" value="1"/>
</dbReference>
<proteinExistence type="predicted"/>
<dbReference type="InterPro" id="IPR029044">
    <property type="entry name" value="Nucleotide-diphossugar_trans"/>
</dbReference>
<dbReference type="PATRIC" id="fig|1041521.3.peg.247"/>
<dbReference type="EMBL" id="AFOI01000002">
    <property type="protein sequence ID" value="EGM51826.1"/>
    <property type="molecule type" value="Genomic_DNA"/>
</dbReference>
<dbReference type="Proteomes" id="UP000003074">
    <property type="component" value="Unassembled WGS sequence"/>
</dbReference>
<keyword evidence="2" id="KW-0808">Transferase</keyword>
<dbReference type="Gene3D" id="3.90.550.10">
    <property type="entry name" value="Spore Coat Polysaccharide Biosynthesis Protein SpsA, Chain A"/>
    <property type="match status" value="1"/>
</dbReference>
<reference evidence="2 3" key="1">
    <citation type="journal article" date="2011" name="J. Bacteriol.">
        <title>Genome Sequence of Lactobacillus salivarius GJ-24, a Probiotic Strain Isolated from Healthy Adult Intestine.</title>
        <authorList>
            <person name="Cho Y.J."/>
            <person name="Choi J.K."/>
            <person name="Kim J.H."/>
            <person name="Lim Y.S."/>
            <person name="Ham J.S."/>
            <person name="Kang D.K."/>
            <person name="Chun J."/>
            <person name="Paik H.D."/>
            <person name="Kim G.B."/>
        </authorList>
    </citation>
    <scope>NUCLEOTIDE SEQUENCE [LARGE SCALE GENOMIC DNA]</scope>
    <source>
        <strain evidence="2 3">GJ-24</strain>
    </source>
</reference>
<protein>
    <submittedName>
        <fullName evidence="2">Glycosyltransferase</fullName>
    </submittedName>
</protein>
<organism evidence="2 3">
    <name type="scientific">Ligilactobacillus salivarius GJ-24</name>
    <dbReference type="NCBI Taxonomy" id="1041521"/>
    <lineage>
        <taxon>Bacteria</taxon>
        <taxon>Bacillati</taxon>
        <taxon>Bacillota</taxon>
        <taxon>Bacilli</taxon>
        <taxon>Lactobacillales</taxon>
        <taxon>Lactobacillaceae</taxon>
        <taxon>Ligilactobacillus</taxon>
    </lineage>
</organism>
<evidence type="ECO:0000313" key="2">
    <source>
        <dbReference type="EMBL" id="EGM51826.1"/>
    </source>
</evidence>
<comment type="caution">
    <text evidence="2">The sequence shown here is derived from an EMBL/GenBank/DDBJ whole genome shotgun (WGS) entry which is preliminary data.</text>
</comment>
<dbReference type="SUPFAM" id="SSF53448">
    <property type="entry name" value="Nucleotide-diphospho-sugar transferases"/>
    <property type="match status" value="1"/>
</dbReference>
<dbReference type="CDD" id="cd00761">
    <property type="entry name" value="Glyco_tranf_GTA_type"/>
    <property type="match status" value="1"/>
</dbReference>